<accession>A0A1B3ZDT7</accession>
<gene>
    <name evidence="1" type="ORF">AWL63_18290</name>
</gene>
<proteinExistence type="predicted"/>
<keyword evidence="2" id="KW-1185">Reference proteome</keyword>
<dbReference type="KEGG" id="span:AWL63_18290"/>
<reference evidence="1 2" key="1">
    <citation type="submission" date="2016-01" db="EMBL/GenBank/DDBJ databases">
        <title>Complete genome and mega plasmid sequence of Sphingomonas panacis DCY99 elicits systemic resistance in rice to Xanthomonas oryzae.</title>
        <authorList>
            <person name="Kim Y.J."/>
            <person name="Yang D.C."/>
            <person name="Sing P."/>
        </authorList>
    </citation>
    <scope>NUCLEOTIDE SEQUENCE [LARGE SCALE GENOMIC DNA]</scope>
    <source>
        <strain evidence="1 2">DCY99</strain>
    </source>
</reference>
<protein>
    <submittedName>
        <fullName evidence="1">Uncharacterized protein</fullName>
    </submittedName>
</protein>
<name>A0A1B3ZDT7_9SPHN</name>
<dbReference type="AlphaFoldDB" id="A0A1B3ZDT7"/>
<dbReference type="Proteomes" id="UP000094256">
    <property type="component" value="Chromosome"/>
</dbReference>
<sequence length="132" mass="14387">MAKLVLAAAREAKLSEFLDAVTNDPTSTGHPDAAAAQAGLDWRKLQADAGSDVVNEEHEAIRRFLGEVHISDVPFFGGMLRTIQKDGQPDDSTFVVTQPFASKDFKQNVDAMMHCRTAHFADVAIGRYHCDG</sequence>
<evidence type="ECO:0000313" key="2">
    <source>
        <dbReference type="Proteomes" id="UP000094256"/>
    </source>
</evidence>
<evidence type="ECO:0000313" key="1">
    <source>
        <dbReference type="EMBL" id="AOH85594.1"/>
    </source>
</evidence>
<dbReference type="EMBL" id="CP014168">
    <property type="protein sequence ID" value="AOH85594.1"/>
    <property type="molecule type" value="Genomic_DNA"/>
</dbReference>
<organism evidence="1 2">
    <name type="scientific">Sphingomonas panacis</name>
    <dbReference type="NCBI Taxonomy" id="1560345"/>
    <lineage>
        <taxon>Bacteria</taxon>
        <taxon>Pseudomonadati</taxon>
        <taxon>Pseudomonadota</taxon>
        <taxon>Alphaproteobacteria</taxon>
        <taxon>Sphingomonadales</taxon>
        <taxon>Sphingomonadaceae</taxon>
        <taxon>Sphingomonas</taxon>
    </lineage>
</organism>